<evidence type="ECO:0000259" key="4">
    <source>
        <dbReference type="PROSITE" id="PS50043"/>
    </source>
</evidence>
<feature type="domain" description="HTH luxR-type" evidence="4">
    <location>
        <begin position="147"/>
        <end position="212"/>
    </location>
</feature>
<organism evidence="6 7">
    <name type="scientific">Pedobacter cryotolerans</name>
    <dbReference type="NCBI Taxonomy" id="2571270"/>
    <lineage>
        <taxon>Bacteria</taxon>
        <taxon>Pseudomonadati</taxon>
        <taxon>Bacteroidota</taxon>
        <taxon>Sphingobacteriia</taxon>
        <taxon>Sphingobacteriales</taxon>
        <taxon>Sphingobacteriaceae</taxon>
        <taxon>Pedobacter</taxon>
    </lineage>
</organism>
<dbReference type="Gene3D" id="3.40.50.2300">
    <property type="match status" value="1"/>
</dbReference>
<dbReference type="SUPFAM" id="SSF52172">
    <property type="entry name" value="CheY-like"/>
    <property type="match status" value="1"/>
</dbReference>
<dbReference type="InterPro" id="IPR001789">
    <property type="entry name" value="Sig_transdc_resp-reg_receiver"/>
</dbReference>
<dbReference type="SMART" id="SM00448">
    <property type="entry name" value="REC"/>
    <property type="match status" value="1"/>
</dbReference>
<reference evidence="6 7" key="1">
    <citation type="submission" date="2019-04" db="EMBL/GenBank/DDBJ databases">
        <title>Pedobacter sp. AR-2-6 sp. nov., isolated from Arctic soil.</title>
        <authorList>
            <person name="Dahal R.H."/>
            <person name="Kim D.-U."/>
        </authorList>
    </citation>
    <scope>NUCLEOTIDE SEQUENCE [LARGE SCALE GENOMIC DNA]</scope>
    <source>
        <strain evidence="6 7">AR-2-6</strain>
    </source>
</reference>
<feature type="modified residue" description="4-aspartylphosphate" evidence="3">
    <location>
        <position position="55"/>
    </location>
</feature>
<evidence type="ECO:0000313" key="6">
    <source>
        <dbReference type="EMBL" id="TKB99559.1"/>
    </source>
</evidence>
<proteinExistence type="predicted"/>
<dbReference type="RefSeq" id="WP_136877252.1">
    <property type="nucleotide sequence ID" value="NZ_SWBO01000006.1"/>
</dbReference>
<dbReference type="InterPro" id="IPR058245">
    <property type="entry name" value="NreC/VraR/RcsB-like_REC"/>
</dbReference>
<dbReference type="SMART" id="SM00421">
    <property type="entry name" value="HTH_LUXR"/>
    <property type="match status" value="1"/>
</dbReference>
<dbReference type="SUPFAM" id="SSF46894">
    <property type="entry name" value="C-terminal effector domain of the bipartite response regulators"/>
    <property type="match status" value="1"/>
</dbReference>
<evidence type="ECO:0000256" key="1">
    <source>
        <dbReference type="ARBA" id="ARBA00022553"/>
    </source>
</evidence>
<protein>
    <submittedName>
        <fullName evidence="6">Response regulator transcription factor</fullName>
    </submittedName>
</protein>
<dbReference type="Pfam" id="PF00072">
    <property type="entry name" value="Response_reg"/>
    <property type="match status" value="1"/>
</dbReference>
<dbReference type="CDD" id="cd17535">
    <property type="entry name" value="REC_NarL-like"/>
    <property type="match status" value="1"/>
</dbReference>
<dbReference type="InterPro" id="IPR011006">
    <property type="entry name" value="CheY-like_superfamily"/>
</dbReference>
<dbReference type="GO" id="GO:0003677">
    <property type="term" value="F:DNA binding"/>
    <property type="evidence" value="ECO:0007669"/>
    <property type="project" value="UniProtKB-KW"/>
</dbReference>
<dbReference type="PROSITE" id="PS50043">
    <property type="entry name" value="HTH_LUXR_2"/>
    <property type="match status" value="1"/>
</dbReference>
<dbReference type="PANTHER" id="PTHR43214">
    <property type="entry name" value="TWO-COMPONENT RESPONSE REGULATOR"/>
    <property type="match status" value="1"/>
</dbReference>
<accession>A0A4U1C2Z1</accession>
<keyword evidence="7" id="KW-1185">Reference proteome</keyword>
<keyword evidence="1 3" id="KW-0597">Phosphoprotein</keyword>
<dbReference type="Pfam" id="PF00196">
    <property type="entry name" value="GerE"/>
    <property type="match status" value="1"/>
</dbReference>
<dbReference type="Proteomes" id="UP000310477">
    <property type="component" value="Unassembled WGS sequence"/>
</dbReference>
<name>A0A4U1C2Z1_9SPHI</name>
<evidence type="ECO:0000259" key="5">
    <source>
        <dbReference type="PROSITE" id="PS50110"/>
    </source>
</evidence>
<dbReference type="EMBL" id="SWBO01000006">
    <property type="protein sequence ID" value="TKB99559.1"/>
    <property type="molecule type" value="Genomic_DNA"/>
</dbReference>
<dbReference type="OrthoDB" id="9797341at2"/>
<sequence>MIRIVIVENQQIMLSSLAALLGKYENMKVIAEVTCANELFSLLDSKPKVDLIITDVMMPDTDGITMIAQLREKNITIPVIVLSMLEDEKHSTAAFRAGANAYLSKNIDVDEVLFAINTVMKGNRYFASELVIQVLERYHKQIGINEDDQRKISFSDREISVMDLMAEGLTNQQIADLLFLSKRTVEGIRQSILDKTGAKNSAALIKYAILHGYIGL</sequence>
<evidence type="ECO:0000256" key="3">
    <source>
        <dbReference type="PROSITE-ProRule" id="PRU00169"/>
    </source>
</evidence>
<dbReference type="PROSITE" id="PS00622">
    <property type="entry name" value="HTH_LUXR_1"/>
    <property type="match status" value="1"/>
</dbReference>
<comment type="caution">
    <text evidence="6">The sequence shown here is derived from an EMBL/GenBank/DDBJ whole genome shotgun (WGS) entry which is preliminary data.</text>
</comment>
<dbReference type="CDD" id="cd06170">
    <property type="entry name" value="LuxR_C_like"/>
    <property type="match status" value="1"/>
</dbReference>
<dbReference type="InterPro" id="IPR016032">
    <property type="entry name" value="Sig_transdc_resp-reg_C-effctor"/>
</dbReference>
<dbReference type="GO" id="GO:0000160">
    <property type="term" value="P:phosphorelay signal transduction system"/>
    <property type="evidence" value="ECO:0007669"/>
    <property type="project" value="InterPro"/>
</dbReference>
<feature type="domain" description="Response regulatory" evidence="5">
    <location>
        <begin position="3"/>
        <end position="120"/>
    </location>
</feature>
<gene>
    <name evidence="6" type="ORF">FA045_11615</name>
</gene>
<dbReference type="PRINTS" id="PR00038">
    <property type="entry name" value="HTHLUXR"/>
</dbReference>
<dbReference type="InterPro" id="IPR039420">
    <property type="entry name" value="WalR-like"/>
</dbReference>
<dbReference type="PROSITE" id="PS50110">
    <property type="entry name" value="RESPONSE_REGULATORY"/>
    <property type="match status" value="1"/>
</dbReference>
<evidence type="ECO:0000256" key="2">
    <source>
        <dbReference type="ARBA" id="ARBA00023125"/>
    </source>
</evidence>
<dbReference type="AlphaFoldDB" id="A0A4U1C2Z1"/>
<dbReference type="GO" id="GO:0006355">
    <property type="term" value="P:regulation of DNA-templated transcription"/>
    <property type="evidence" value="ECO:0007669"/>
    <property type="project" value="InterPro"/>
</dbReference>
<dbReference type="InterPro" id="IPR000792">
    <property type="entry name" value="Tscrpt_reg_LuxR_C"/>
</dbReference>
<keyword evidence="2" id="KW-0238">DNA-binding</keyword>
<evidence type="ECO:0000313" key="7">
    <source>
        <dbReference type="Proteomes" id="UP000310477"/>
    </source>
</evidence>